<sequence length="406" mass="42786">MVVIEECSGLMTPARAAYARFSPSKIISIVGMILSGSSLSTAGLRSPSASSVHSPIMHSLRSSDVFTSLVRRISASSTKLGINSSMCPLHCRIITSSNLAALHSDSSEALLNSNTFCCSTWPITCSTIGCSAISTCGWSSITASSVSIVLSSPIAVIAFSSPLSSVSSTWLKVVARCWQMSTAIGGSESDTVVSSSFSVSRMMRSSSIVMSLICASRYGAASSCAIRNICIDMAASTFTGSSLSVSSALARKRITCSSTCGFFSLMSLKYCITQQARARRWPCGLANSGNTSTSASEPTICSAPSFFLWSKPGVLMICIMICITCVRMPLRVLQQLCSSVSADCTGDTKSSNTSNFLRMYSIGSLSHSSSSASVYDISGKITSRMISIMCGFSIFHEYACDTAVLM</sequence>
<dbReference type="Proteomes" id="UP000075886">
    <property type="component" value="Unassembled WGS sequence"/>
</dbReference>
<evidence type="ECO:0000313" key="2">
    <source>
        <dbReference type="Proteomes" id="UP000075886"/>
    </source>
</evidence>
<accession>A0A182Q3D5</accession>
<proteinExistence type="predicted"/>
<reference evidence="1" key="2">
    <citation type="submission" date="2020-05" db="UniProtKB">
        <authorList>
            <consortium name="EnsemblMetazoa"/>
        </authorList>
    </citation>
    <scope>IDENTIFICATION</scope>
    <source>
        <strain evidence="1">FAR1</strain>
    </source>
</reference>
<dbReference type="EnsemblMetazoa" id="AFAF002280-RA">
    <property type="protein sequence ID" value="AFAF002280-PA"/>
    <property type="gene ID" value="AFAF002280"/>
</dbReference>
<evidence type="ECO:0000313" key="1">
    <source>
        <dbReference type="EnsemblMetazoa" id="AFAF002280-PA"/>
    </source>
</evidence>
<name>A0A182Q3D5_9DIPT</name>
<reference evidence="2" key="1">
    <citation type="submission" date="2014-01" db="EMBL/GenBank/DDBJ databases">
        <title>The Genome Sequence of Anopheles farauti FAR1 (V2).</title>
        <authorList>
            <consortium name="The Broad Institute Genomics Platform"/>
            <person name="Neafsey D.E."/>
            <person name="Besansky N."/>
            <person name="Howell P."/>
            <person name="Walton C."/>
            <person name="Young S.K."/>
            <person name="Zeng Q."/>
            <person name="Gargeya S."/>
            <person name="Fitzgerald M."/>
            <person name="Haas B."/>
            <person name="Abouelleil A."/>
            <person name="Allen A.W."/>
            <person name="Alvarado L."/>
            <person name="Arachchi H.M."/>
            <person name="Berlin A.M."/>
            <person name="Chapman S.B."/>
            <person name="Gainer-Dewar J."/>
            <person name="Goldberg J."/>
            <person name="Griggs A."/>
            <person name="Gujja S."/>
            <person name="Hansen M."/>
            <person name="Howarth C."/>
            <person name="Imamovic A."/>
            <person name="Ireland A."/>
            <person name="Larimer J."/>
            <person name="McCowan C."/>
            <person name="Murphy C."/>
            <person name="Pearson M."/>
            <person name="Poon T.W."/>
            <person name="Priest M."/>
            <person name="Roberts A."/>
            <person name="Saif S."/>
            <person name="Shea T."/>
            <person name="Sisk P."/>
            <person name="Sykes S."/>
            <person name="Wortman J."/>
            <person name="Nusbaum C."/>
            <person name="Birren B."/>
        </authorList>
    </citation>
    <scope>NUCLEOTIDE SEQUENCE [LARGE SCALE GENOMIC DNA]</scope>
    <source>
        <strain evidence="2">FAR1</strain>
    </source>
</reference>
<keyword evidence="2" id="KW-1185">Reference proteome</keyword>
<dbReference type="AlphaFoldDB" id="A0A182Q3D5"/>
<dbReference type="EMBL" id="AXCN02000551">
    <property type="status" value="NOT_ANNOTATED_CDS"/>
    <property type="molecule type" value="Genomic_DNA"/>
</dbReference>
<organism evidence="1 2">
    <name type="scientific">Anopheles farauti</name>
    <dbReference type="NCBI Taxonomy" id="69004"/>
    <lineage>
        <taxon>Eukaryota</taxon>
        <taxon>Metazoa</taxon>
        <taxon>Ecdysozoa</taxon>
        <taxon>Arthropoda</taxon>
        <taxon>Hexapoda</taxon>
        <taxon>Insecta</taxon>
        <taxon>Pterygota</taxon>
        <taxon>Neoptera</taxon>
        <taxon>Endopterygota</taxon>
        <taxon>Diptera</taxon>
        <taxon>Nematocera</taxon>
        <taxon>Culicoidea</taxon>
        <taxon>Culicidae</taxon>
        <taxon>Anophelinae</taxon>
        <taxon>Anopheles</taxon>
    </lineage>
</organism>
<protein>
    <submittedName>
        <fullName evidence="1">Uncharacterized protein</fullName>
    </submittedName>
</protein>
<dbReference type="VEuPathDB" id="VectorBase:AFAF002280"/>